<evidence type="ECO:0000313" key="3">
    <source>
        <dbReference type="Proteomes" id="UP000765509"/>
    </source>
</evidence>
<dbReference type="EMBL" id="AVOT02022847">
    <property type="protein sequence ID" value="MBW0512516.1"/>
    <property type="molecule type" value="Genomic_DNA"/>
</dbReference>
<gene>
    <name evidence="2" type="ORF">O181_052231</name>
</gene>
<dbReference type="AlphaFoldDB" id="A0A9Q3HP33"/>
<accession>A0A9Q3HP33</accession>
<evidence type="ECO:0000313" key="2">
    <source>
        <dbReference type="EMBL" id="MBW0512516.1"/>
    </source>
</evidence>
<feature type="domain" description="Myb/SANT-like" evidence="1">
    <location>
        <begin position="44"/>
        <end position="138"/>
    </location>
</feature>
<keyword evidence="3" id="KW-1185">Reference proteome</keyword>
<dbReference type="PANTHER" id="PTHR47072:SF4">
    <property type="entry name" value="MYB_SANT-LIKE DOMAIN-CONTAINING PROTEIN"/>
    <property type="match status" value="1"/>
</dbReference>
<reference evidence="2" key="1">
    <citation type="submission" date="2021-03" db="EMBL/GenBank/DDBJ databases">
        <title>Draft genome sequence of rust myrtle Austropuccinia psidii MF-1, a brazilian biotype.</title>
        <authorList>
            <person name="Quecine M.C."/>
            <person name="Pachon D.M.R."/>
            <person name="Bonatelli M.L."/>
            <person name="Correr F.H."/>
            <person name="Franceschini L.M."/>
            <person name="Leite T.F."/>
            <person name="Margarido G.R.A."/>
            <person name="Almeida C.A."/>
            <person name="Ferrarezi J.A."/>
            <person name="Labate C.A."/>
        </authorList>
    </citation>
    <scope>NUCLEOTIDE SEQUENCE</scope>
    <source>
        <strain evidence="2">MF-1</strain>
    </source>
</reference>
<dbReference type="InterPro" id="IPR024752">
    <property type="entry name" value="Myb/SANT-like_dom"/>
</dbReference>
<dbReference type="PANTHER" id="PTHR47072">
    <property type="match status" value="1"/>
</dbReference>
<name>A0A9Q3HP33_9BASI</name>
<sequence>MDPALLDYAVSFCDSIPTTNCKSAESNRNTPLAQSHTKRASAHTWSSEQTSFFLEKYAEMHDIGNYTDGVNFKKEAWTILFNQINEKFGLRLEKTQLKIKKDCIKQLYTKYEFLRSLSGAGWDKRKQIIVADNDLWDKLKSQHPNAGYKKSFGFQCPHYQLCAKVFPGIYATGKLAQSVPNPYAEN</sequence>
<proteinExistence type="predicted"/>
<evidence type="ECO:0000259" key="1">
    <source>
        <dbReference type="Pfam" id="PF12776"/>
    </source>
</evidence>
<organism evidence="2 3">
    <name type="scientific">Austropuccinia psidii MF-1</name>
    <dbReference type="NCBI Taxonomy" id="1389203"/>
    <lineage>
        <taxon>Eukaryota</taxon>
        <taxon>Fungi</taxon>
        <taxon>Dikarya</taxon>
        <taxon>Basidiomycota</taxon>
        <taxon>Pucciniomycotina</taxon>
        <taxon>Pucciniomycetes</taxon>
        <taxon>Pucciniales</taxon>
        <taxon>Sphaerophragmiaceae</taxon>
        <taxon>Austropuccinia</taxon>
    </lineage>
</organism>
<protein>
    <recommendedName>
        <fullName evidence="1">Myb/SANT-like domain-containing protein</fullName>
    </recommendedName>
</protein>
<dbReference type="Pfam" id="PF12776">
    <property type="entry name" value="Myb_DNA-bind_3"/>
    <property type="match status" value="1"/>
</dbReference>
<dbReference type="Proteomes" id="UP000765509">
    <property type="component" value="Unassembled WGS sequence"/>
</dbReference>
<dbReference type="OrthoDB" id="76215at2759"/>
<comment type="caution">
    <text evidence="2">The sequence shown here is derived from an EMBL/GenBank/DDBJ whole genome shotgun (WGS) entry which is preliminary data.</text>
</comment>